<gene>
    <name evidence="1" type="ORF">PDIGIT_LOCUS13915</name>
</gene>
<dbReference type="Proteomes" id="UP001152607">
    <property type="component" value="Unassembled WGS sequence"/>
</dbReference>
<dbReference type="AlphaFoldDB" id="A0A9W4XWE5"/>
<comment type="caution">
    <text evidence="1">The sequence shown here is derived from an EMBL/GenBank/DDBJ whole genome shotgun (WGS) entry which is preliminary data.</text>
</comment>
<reference evidence="1" key="1">
    <citation type="submission" date="2023-01" db="EMBL/GenBank/DDBJ databases">
        <authorList>
            <person name="Van Ghelder C."/>
            <person name="Rancurel C."/>
        </authorList>
    </citation>
    <scope>NUCLEOTIDE SEQUENCE</scope>
    <source>
        <strain evidence="1">CNCM I-4278</strain>
    </source>
</reference>
<proteinExistence type="predicted"/>
<accession>A0A9W4XWE5</accession>
<name>A0A9W4XWE5_9PLEO</name>
<keyword evidence="2" id="KW-1185">Reference proteome</keyword>
<sequence>MTYLDQSDGALARLLYFKDAVTTDHGDNPPTHLCRRISSPPFNFHLHLASTLWIRMIPTRPPIRTTASISVVHTSKKIWDFWRMY</sequence>
<organism evidence="1 2">
    <name type="scientific">Periconia digitata</name>
    <dbReference type="NCBI Taxonomy" id="1303443"/>
    <lineage>
        <taxon>Eukaryota</taxon>
        <taxon>Fungi</taxon>
        <taxon>Dikarya</taxon>
        <taxon>Ascomycota</taxon>
        <taxon>Pezizomycotina</taxon>
        <taxon>Dothideomycetes</taxon>
        <taxon>Pleosporomycetidae</taxon>
        <taxon>Pleosporales</taxon>
        <taxon>Massarineae</taxon>
        <taxon>Periconiaceae</taxon>
        <taxon>Periconia</taxon>
    </lineage>
</organism>
<dbReference type="EMBL" id="CAOQHR010000011">
    <property type="protein sequence ID" value="CAI6340731.1"/>
    <property type="molecule type" value="Genomic_DNA"/>
</dbReference>
<evidence type="ECO:0000313" key="1">
    <source>
        <dbReference type="EMBL" id="CAI6340731.1"/>
    </source>
</evidence>
<evidence type="ECO:0000313" key="2">
    <source>
        <dbReference type="Proteomes" id="UP001152607"/>
    </source>
</evidence>
<protein>
    <submittedName>
        <fullName evidence="1">Uncharacterized protein</fullName>
    </submittedName>
</protein>